<feature type="non-terminal residue" evidence="1">
    <location>
        <position position="198"/>
    </location>
</feature>
<evidence type="ECO:0000313" key="2">
    <source>
        <dbReference type="Proteomes" id="UP000789920"/>
    </source>
</evidence>
<protein>
    <submittedName>
        <fullName evidence="1">3156_t:CDS:1</fullName>
    </submittedName>
</protein>
<dbReference type="EMBL" id="CAJVQC010090252">
    <property type="protein sequence ID" value="CAG8825240.1"/>
    <property type="molecule type" value="Genomic_DNA"/>
</dbReference>
<name>A0ACA9S5H2_9GLOM</name>
<sequence>SPIKWFKRKLLPVPAAPVKKTLFPASISSWANFCWSFSSLNGDLIRFSLRSFWFGPGNEQLSPLPSFVFSSSDKFTSGELSLSKLKLLVNSSPDSYTENRSQNFSQKLRKKCSHGENNLAEDNVYPLKENVKYEDENGELLRTQQVFENVGLQITDASYAEWLRDVKKIYERWDLNYGGNKKMQKELREEYELYLREI</sequence>
<evidence type="ECO:0000313" key="1">
    <source>
        <dbReference type="EMBL" id="CAG8825240.1"/>
    </source>
</evidence>
<proteinExistence type="predicted"/>
<dbReference type="Proteomes" id="UP000789920">
    <property type="component" value="Unassembled WGS sequence"/>
</dbReference>
<reference evidence="1" key="1">
    <citation type="submission" date="2021-06" db="EMBL/GenBank/DDBJ databases">
        <authorList>
            <person name="Kallberg Y."/>
            <person name="Tangrot J."/>
            <person name="Rosling A."/>
        </authorList>
    </citation>
    <scope>NUCLEOTIDE SEQUENCE</scope>
    <source>
        <strain evidence="1">MA461A</strain>
    </source>
</reference>
<keyword evidence="2" id="KW-1185">Reference proteome</keyword>
<feature type="non-terminal residue" evidence="1">
    <location>
        <position position="1"/>
    </location>
</feature>
<accession>A0ACA9S5H2</accession>
<gene>
    <name evidence="1" type="ORF">RPERSI_LOCUS26437</name>
</gene>
<comment type="caution">
    <text evidence="1">The sequence shown here is derived from an EMBL/GenBank/DDBJ whole genome shotgun (WGS) entry which is preliminary data.</text>
</comment>
<organism evidence="1 2">
    <name type="scientific">Racocetra persica</name>
    <dbReference type="NCBI Taxonomy" id="160502"/>
    <lineage>
        <taxon>Eukaryota</taxon>
        <taxon>Fungi</taxon>
        <taxon>Fungi incertae sedis</taxon>
        <taxon>Mucoromycota</taxon>
        <taxon>Glomeromycotina</taxon>
        <taxon>Glomeromycetes</taxon>
        <taxon>Diversisporales</taxon>
        <taxon>Gigasporaceae</taxon>
        <taxon>Racocetra</taxon>
    </lineage>
</organism>